<dbReference type="EC" id="3.2.1.-" evidence="7"/>
<evidence type="ECO:0000256" key="3">
    <source>
        <dbReference type="ARBA" id="ARBA00022801"/>
    </source>
</evidence>
<comment type="cofactor">
    <cofactor evidence="7">
        <name>Zn(2+)</name>
        <dbReference type="ChEBI" id="CHEBI:29105"/>
    </cofactor>
    <text evidence="7">Binds 1 zinc ion per subunit.</text>
</comment>
<dbReference type="GO" id="GO:0004559">
    <property type="term" value="F:alpha-mannosidase activity"/>
    <property type="evidence" value="ECO:0007669"/>
    <property type="project" value="InterPro"/>
</dbReference>
<dbReference type="InterPro" id="IPR037094">
    <property type="entry name" value="Glyco_hydro_38_cen_sf"/>
</dbReference>
<feature type="domain" description="Glycoside hydrolase family 38 central" evidence="8">
    <location>
        <begin position="220"/>
        <end position="295"/>
    </location>
</feature>
<dbReference type="GO" id="GO:0006013">
    <property type="term" value="P:mannose metabolic process"/>
    <property type="evidence" value="ECO:0007669"/>
    <property type="project" value="InterPro"/>
</dbReference>
<dbReference type="InterPro" id="IPR011013">
    <property type="entry name" value="Gal_mutarotase_sf_dom"/>
</dbReference>
<dbReference type="InterPro" id="IPR011330">
    <property type="entry name" value="Glyco_hydro/deAcase_b/a-brl"/>
</dbReference>
<keyword evidence="4 7" id="KW-0862">Zinc</keyword>
<dbReference type="Gene3D" id="2.60.40.1180">
    <property type="entry name" value="Golgi alpha-mannosidase II"/>
    <property type="match status" value="1"/>
</dbReference>
<dbReference type="Pfam" id="PF21260">
    <property type="entry name" value="Laman-like_dom"/>
    <property type="match status" value="1"/>
</dbReference>
<comment type="similarity">
    <text evidence="1 7">Belongs to the glycosyl hydrolase 38 family.</text>
</comment>
<dbReference type="Proteomes" id="UP000728032">
    <property type="component" value="Unassembled WGS sequence"/>
</dbReference>
<dbReference type="SUPFAM" id="SSF74650">
    <property type="entry name" value="Galactose mutarotase-like"/>
    <property type="match status" value="1"/>
</dbReference>
<evidence type="ECO:0000256" key="5">
    <source>
        <dbReference type="ARBA" id="ARBA00023157"/>
    </source>
</evidence>
<dbReference type="FunFam" id="2.60.40.1180:FF:000018">
    <property type="entry name" value="Alpha-mannosidase"/>
    <property type="match status" value="1"/>
</dbReference>
<dbReference type="GO" id="GO:0046872">
    <property type="term" value="F:metal ion binding"/>
    <property type="evidence" value="ECO:0007669"/>
    <property type="project" value="UniProtKB-KW"/>
</dbReference>
<dbReference type="GO" id="GO:0005764">
    <property type="term" value="C:lysosome"/>
    <property type="evidence" value="ECO:0007669"/>
    <property type="project" value="TreeGrafter"/>
</dbReference>
<keyword evidence="2 7" id="KW-0479">Metal-binding</keyword>
<dbReference type="AlphaFoldDB" id="A0A7R9MK91"/>
<dbReference type="SUPFAM" id="SSF88688">
    <property type="entry name" value="Families 57/38 glycoside transferase middle domain"/>
    <property type="match status" value="1"/>
</dbReference>
<proteinExistence type="inferred from homology"/>
<dbReference type="InterPro" id="IPR028995">
    <property type="entry name" value="Glyco_hydro_57/38_cen_sf"/>
</dbReference>
<keyword evidence="5" id="KW-1015">Disulfide bond</keyword>
<evidence type="ECO:0000256" key="4">
    <source>
        <dbReference type="ARBA" id="ARBA00022833"/>
    </source>
</evidence>
<dbReference type="OrthoDB" id="2016903at2759"/>
<keyword evidence="3 7" id="KW-0378">Hydrolase</keyword>
<dbReference type="Gene3D" id="1.20.1270.50">
    <property type="entry name" value="Glycoside hydrolase family 38, central domain"/>
    <property type="match status" value="2"/>
</dbReference>
<evidence type="ECO:0000256" key="1">
    <source>
        <dbReference type="ARBA" id="ARBA00009792"/>
    </source>
</evidence>
<accession>A0A7R9MK91</accession>
<evidence type="ECO:0000313" key="10">
    <source>
        <dbReference type="Proteomes" id="UP000728032"/>
    </source>
</evidence>
<dbReference type="InterPro" id="IPR050843">
    <property type="entry name" value="Glycosyl_Hydrlase_38"/>
</dbReference>
<dbReference type="PANTHER" id="PTHR11607">
    <property type="entry name" value="ALPHA-MANNOSIDASE"/>
    <property type="match status" value="1"/>
</dbReference>
<keyword evidence="6 7" id="KW-0326">Glycosidase</keyword>
<protein>
    <recommendedName>
        <fullName evidence="7">Alpha-mannosidase</fullName>
        <ecNumber evidence="7">3.2.1.-</ecNumber>
    </recommendedName>
</protein>
<dbReference type="Gene3D" id="2.70.98.30">
    <property type="entry name" value="Golgi alpha-mannosidase II, domain 4"/>
    <property type="match status" value="1"/>
</dbReference>
<dbReference type="InterPro" id="IPR048534">
    <property type="entry name" value="Man2a1-like_dom"/>
</dbReference>
<dbReference type="EMBL" id="OC936245">
    <property type="protein sequence ID" value="CAD7660823.1"/>
    <property type="molecule type" value="Genomic_DNA"/>
</dbReference>
<dbReference type="Gene3D" id="3.20.110.10">
    <property type="entry name" value="Glycoside hydrolase 38, N terminal domain"/>
    <property type="match status" value="1"/>
</dbReference>
<gene>
    <name evidence="9" type="ORF">ONB1V03_LOCUS17386</name>
</gene>
<dbReference type="Pfam" id="PF07748">
    <property type="entry name" value="Glyco_hydro_38C"/>
    <property type="match status" value="1"/>
</dbReference>
<dbReference type="InterPro" id="IPR013780">
    <property type="entry name" value="Glyco_hydro_b"/>
</dbReference>
<dbReference type="InterPro" id="IPR027291">
    <property type="entry name" value="Glyco_hydro_38_N_sf"/>
</dbReference>
<dbReference type="InterPro" id="IPR011682">
    <property type="entry name" value="Glyco_hydro_38_C"/>
</dbReference>
<evidence type="ECO:0000256" key="7">
    <source>
        <dbReference type="RuleBase" id="RU361199"/>
    </source>
</evidence>
<feature type="non-terminal residue" evidence="9">
    <location>
        <position position="714"/>
    </location>
</feature>
<dbReference type="SMART" id="SM00872">
    <property type="entry name" value="Alpha-mann_mid"/>
    <property type="match status" value="1"/>
</dbReference>
<dbReference type="InterPro" id="IPR015341">
    <property type="entry name" value="Glyco_hydro_38_cen"/>
</dbReference>
<evidence type="ECO:0000259" key="8">
    <source>
        <dbReference type="SMART" id="SM00872"/>
    </source>
</evidence>
<sequence length="714" mass="80553">MTWGHRRLQDTFGTCGIPKIGWQIDPFGHSREQASLFAQIGFDGLFLQRLDYDDQNKRKAEKRMELIWQGSDDLGSAADMFTHAMEMGYGPPRGLNWDITGNTFNQGGDEPFIDDPESEDYNVDRLVDNFISYAKEYSNYYATNNILFPMGTDFYFQSAEPWYINMDKLIKYVNERKAKGSNINAFYSTPTCYMHGIHLSNHTFTTKKDDFFPYASNNHSYWTGYFTSRPALKRYEKVGNNFLQTCKQLDVLTQGNGKNEALVTPLREWMGVMQHHDAVSGTEKQHVADNYALKLSKSIEKCKTVVNQSLNSLISKSDPKLNQLFCNALNVSACAVTEGTDNLAVTIYNPFGHNVNSVIRLPVTSKAYKVLDPKGTAVKSDIVPIPTSVLNLKERVSKAKDELVFNAYIPALGFATYLLKASGPQNGVNEAKVTQITEAFGIKSKSMNILFDKTGALNAIQLKDGKVVDFKQNFEYYKAHDDHSGADHQASGAYIFRSDGDTPEIYKNGLQSELVETSNGREIHQTVNEYISQVIRISENSDVIEMDFTVGPIPVDDKIGKEIISRWETNLTTNGLFYTDANGRQLLERKRDYRPTWQLIVNEKIAGNYYPVNSRIAIKDVKQDIQMTVLNDRSQGGSSIKDGSVELMVHRRDLYDDHFGVAEALSEPGFDGKGLQIRGKFWIHFTSIAEAAEAHRETAFDILMEPSLTFAKYS</sequence>
<evidence type="ECO:0000256" key="2">
    <source>
        <dbReference type="ARBA" id="ARBA00022723"/>
    </source>
</evidence>
<dbReference type="FunFam" id="1.20.1270.50:FF:000002">
    <property type="entry name" value="Alpha-mannosidase"/>
    <property type="match status" value="1"/>
</dbReference>
<dbReference type="SUPFAM" id="SSF88713">
    <property type="entry name" value="Glycoside hydrolase/deacetylase"/>
    <property type="match status" value="1"/>
</dbReference>
<dbReference type="Pfam" id="PF09261">
    <property type="entry name" value="Alpha-mann_mid"/>
    <property type="match status" value="1"/>
</dbReference>
<name>A0A7R9MK91_9ACAR</name>
<dbReference type="EMBL" id="CAJPVJ010021420">
    <property type="protein sequence ID" value="CAG2177959.1"/>
    <property type="molecule type" value="Genomic_DNA"/>
</dbReference>
<dbReference type="FunFam" id="2.70.98.30:FF:000003">
    <property type="entry name" value="Alpha-mannosidase"/>
    <property type="match status" value="1"/>
</dbReference>
<dbReference type="GO" id="GO:0030246">
    <property type="term" value="F:carbohydrate binding"/>
    <property type="evidence" value="ECO:0007669"/>
    <property type="project" value="InterPro"/>
</dbReference>
<dbReference type="PANTHER" id="PTHR11607:SF3">
    <property type="entry name" value="LYSOSOMAL ALPHA-MANNOSIDASE"/>
    <property type="match status" value="1"/>
</dbReference>
<reference evidence="9" key="1">
    <citation type="submission" date="2020-11" db="EMBL/GenBank/DDBJ databases">
        <authorList>
            <person name="Tran Van P."/>
        </authorList>
    </citation>
    <scope>NUCLEOTIDE SEQUENCE</scope>
</reference>
<organism evidence="9">
    <name type="scientific">Oppiella nova</name>
    <dbReference type="NCBI Taxonomy" id="334625"/>
    <lineage>
        <taxon>Eukaryota</taxon>
        <taxon>Metazoa</taxon>
        <taxon>Ecdysozoa</taxon>
        <taxon>Arthropoda</taxon>
        <taxon>Chelicerata</taxon>
        <taxon>Arachnida</taxon>
        <taxon>Acari</taxon>
        <taxon>Acariformes</taxon>
        <taxon>Sarcoptiformes</taxon>
        <taxon>Oribatida</taxon>
        <taxon>Brachypylina</taxon>
        <taxon>Oppioidea</taxon>
        <taxon>Oppiidae</taxon>
        <taxon>Oppiella</taxon>
    </lineage>
</organism>
<dbReference type="FunFam" id="1.20.1270.50:FF:000003">
    <property type="entry name" value="Alpha-mannosidase"/>
    <property type="match status" value="1"/>
</dbReference>
<keyword evidence="10" id="KW-1185">Reference proteome</keyword>
<evidence type="ECO:0000256" key="6">
    <source>
        <dbReference type="ARBA" id="ARBA00023295"/>
    </source>
</evidence>
<dbReference type="InterPro" id="IPR000602">
    <property type="entry name" value="Glyco_hydro_38_N"/>
</dbReference>
<evidence type="ECO:0000313" key="9">
    <source>
        <dbReference type="EMBL" id="CAD7660823.1"/>
    </source>
</evidence>
<dbReference type="Pfam" id="PF01074">
    <property type="entry name" value="Glyco_hydro_38N"/>
    <property type="match status" value="1"/>
</dbReference>